<gene>
    <name evidence="7" type="ORF">A2909_02885</name>
</gene>
<dbReference type="InterPro" id="IPR027417">
    <property type="entry name" value="P-loop_NTPase"/>
</dbReference>
<name>A0A1G2LRG2_9BACT</name>
<evidence type="ECO:0000256" key="3">
    <source>
        <dbReference type="ARBA" id="ARBA00022705"/>
    </source>
</evidence>
<keyword evidence="2" id="KW-0548">Nucleotidyltransferase</keyword>
<evidence type="ECO:0000313" key="7">
    <source>
        <dbReference type="EMBL" id="OHA14230.1"/>
    </source>
</evidence>
<protein>
    <submittedName>
        <fullName evidence="7">Uncharacterized protein</fullName>
    </submittedName>
</protein>
<dbReference type="Pfam" id="PF06144">
    <property type="entry name" value="DNA_pol3_delta"/>
    <property type="match status" value="1"/>
</dbReference>
<dbReference type="InterPro" id="IPR010372">
    <property type="entry name" value="DNA_pol3_delta_N"/>
</dbReference>
<proteinExistence type="predicted"/>
<evidence type="ECO:0000259" key="5">
    <source>
        <dbReference type="Pfam" id="PF06144"/>
    </source>
</evidence>
<evidence type="ECO:0000256" key="1">
    <source>
        <dbReference type="ARBA" id="ARBA00022679"/>
    </source>
</evidence>
<dbReference type="AlphaFoldDB" id="A0A1G2LRG2"/>
<dbReference type="GO" id="GO:0003677">
    <property type="term" value="F:DNA binding"/>
    <property type="evidence" value="ECO:0007669"/>
    <property type="project" value="InterPro"/>
</dbReference>
<evidence type="ECO:0000259" key="6">
    <source>
        <dbReference type="Pfam" id="PF21694"/>
    </source>
</evidence>
<dbReference type="Gene3D" id="3.40.50.300">
    <property type="entry name" value="P-loop containing nucleotide triphosphate hydrolases"/>
    <property type="match status" value="1"/>
</dbReference>
<dbReference type="GO" id="GO:0009360">
    <property type="term" value="C:DNA polymerase III complex"/>
    <property type="evidence" value="ECO:0007669"/>
    <property type="project" value="InterPro"/>
</dbReference>
<dbReference type="NCBIfam" id="TIGR01128">
    <property type="entry name" value="holA"/>
    <property type="match status" value="1"/>
</dbReference>
<keyword evidence="1" id="KW-0808">Transferase</keyword>
<feature type="domain" description="DNA polymerase III delta N-terminal" evidence="5">
    <location>
        <begin position="3"/>
        <end position="82"/>
    </location>
</feature>
<keyword evidence="3" id="KW-0235">DNA replication</keyword>
<dbReference type="PANTHER" id="PTHR34388">
    <property type="entry name" value="DNA POLYMERASE III SUBUNIT DELTA"/>
    <property type="match status" value="1"/>
</dbReference>
<keyword evidence="4" id="KW-0239">DNA-directed DNA polymerase</keyword>
<organism evidence="7 8">
    <name type="scientific">Candidatus Tagabacteria bacterium RIFCSPLOWO2_01_FULL_39_11</name>
    <dbReference type="NCBI Taxonomy" id="1802295"/>
    <lineage>
        <taxon>Bacteria</taxon>
        <taxon>Candidatus Tagaibacteriota</taxon>
    </lineage>
</organism>
<dbReference type="Pfam" id="PF21694">
    <property type="entry name" value="DNA_pol3_delta_C"/>
    <property type="match status" value="1"/>
</dbReference>
<dbReference type="GO" id="GO:0003887">
    <property type="term" value="F:DNA-directed DNA polymerase activity"/>
    <property type="evidence" value="ECO:0007669"/>
    <property type="project" value="UniProtKB-KW"/>
</dbReference>
<dbReference type="Proteomes" id="UP000178302">
    <property type="component" value="Unassembled WGS sequence"/>
</dbReference>
<dbReference type="PANTHER" id="PTHR34388:SF1">
    <property type="entry name" value="DNA POLYMERASE III SUBUNIT DELTA"/>
    <property type="match status" value="1"/>
</dbReference>
<reference evidence="7 8" key="1">
    <citation type="journal article" date="2016" name="Nat. Commun.">
        <title>Thousands of microbial genomes shed light on interconnected biogeochemical processes in an aquifer system.</title>
        <authorList>
            <person name="Anantharaman K."/>
            <person name="Brown C.T."/>
            <person name="Hug L.A."/>
            <person name="Sharon I."/>
            <person name="Castelle C.J."/>
            <person name="Probst A.J."/>
            <person name="Thomas B.C."/>
            <person name="Singh A."/>
            <person name="Wilkins M.J."/>
            <person name="Karaoz U."/>
            <person name="Brodie E.L."/>
            <person name="Williams K.H."/>
            <person name="Hubbard S.S."/>
            <person name="Banfield J.F."/>
        </authorList>
    </citation>
    <scope>NUCLEOTIDE SEQUENCE [LARGE SCALE GENOMIC DNA]</scope>
</reference>
<dbReference type="GO" id="GO:0006261">
    <property type="term" value="P:DNA-templated DNA replication"/>
    <property type="evidence" value="ECO:0007669"/>
    <property type="project" value="TreeGrafter"/>
</dbReference>
<evidence type="ECO:0000256" key="2">
    <source>
        <dbReference type="ARBA" id="ARBA00022695"/>
    </source>
</evidence>
<evidence type="ECO:0000313" key="8">
    <source>
        <dbReference type="Proteomes" id="UP000178302"/>
    </source>
</evidence>
<comment type="caution">
    <text evidence="7">The sequence shown here is derived from an EMBL/GenBank/DDBJ whole genome shotgun (WGS) entry which is preliminary data.</text>
</comment>
<dbReference type="InterPro" id="IPR005790">
    <property type="entry name" value="DNA_polIII_delta"/>
</dbReference>
<accession>A0A1G2LRG2</accession>
<evidence type="ECO:0000256" key="4">
    <source>
        <dbReference type="ARBA" id="ARBA00022932"/>
    </source>
</evidence>
<dbReference type="EMBL" id="MHQZ01000016">
    <property type="protein sequence ID" value="OHA14230.1"/>
    <property type="molecule type" value="Genomic_DNA"/>
</dbReference>
<dbReference type="Gene3D" id="1.20.272.10">
    <property type="match status" value="1"/>
</dbReference>
<dbReference type="InterPro" id="IPR048466">
    <property type="entry name" value="DNA_pol3_delta-like_C"/>
</dbReference>
<sequence>MIYLFHGEDTYRSLKKLNELLDYFKKNKNAGLSLFNIDEENFDSGYFETLIKSCHLFGDKNMVILKRALRDKTASDFIMENIKKCGESNNIFIFHEDVLVKPVLDAFVKNAQKIWEFNFLNKARLTAWLDKESQKHNLILDYKTKESILLEHGSDLWSLSNALEKIILGLKHQTPDGKEMNIFGIVDAFSNRQRLEAWLLLQKYQMRGMDAEEVFWKIFWQVKNLLLVKLSLTEYRRARKVNANSSAAEFSLKQKIKLHQFVLQKCLKTEKLFSQEELDKFSGELAGIYQNSRYGNLEFGMAMEKFLLKI</sequence>
<feature type="domain" description="DNA polymerase III delta subunit-like C-terminal" evidence="6">
    <location>
        <begin position="179"/>
        <end position="310"/>
    </location>
</feature>